<accession>A0A9P3LC11</accession>
<proteinExistence type="inferred from homology"/>
<feature type="compositionally biased region" description="Low complexity" evidence="11">
    <location>
        <begin position="536"/>
        <end position="560"/>
    </location>
</feature>
<keyword evidence="10" id="KW-0325">Glycoprotein</keyword>
<feature type="transmembrane region" description="Helical" evidence="12">
    <location>
        <begin position="245"/>
        <end position="266"/>
    </location>
</feature>
<feature type="region of interest" description="Disordered" evidence="11">
    <location>
        <begin position="1"/>
        <end position="20"/>
    </location>
</feature>
<evidence type="ECO:0000256" key="3">
    <source>
        <dbReference type="ARBA" id="ARBA00022448"/>
    </source>
</evidence>
<dbReference type="EMBL" id="BPQB01000014">
    <property type="protein sequence ID" value="GJE89770.1"/>
    <property type="molecule type" value="Genomic_DNA"/>
</dbReference>
<dbReference type="PANTHER" id="PTHR32361:SF9">
    <property type="entry name" value="FERRIC REDUCTASE TRANSMEMBRANE COMPONENT 3-RELATED"/>
    <property type="match status" value="1"/>
</dbReference>
<dbReference type="SUPFAM" id="SSF52343">
    <property type="entry name" value="Ferredoxin reductase-like, C-terminal NADP-linked domain"/>
    <property type="match status" value="1"/>
</dbReference>
<feature type="region of interest" description="Disordered" evidence="11">
    <location>
        <begin position="536"/>
        <end position="604"/>
    </location>
</feature>
<evidence type="ECO:0000256" key="11">
    <source>
        <dbReference type="SAM" id="MobiDB-lite"/>
    </source>
</evidence>
<dbReference type="Pfam" id="PF08030">
    <property type="entry name" value="NAD_binding_6"/>
    <property type="match status" value="1"/>
</dbReference>
<gene>
    <name evidence="14" type="ORF">PsYK624_058770</name>
</gene>
<keyword evidence="3" id="KW-0813">Transport</keyword>
<sequence>MSATTSQATPTTTAAEEGPTDYWDERRKHALISAYQVWYLETGIIGFATLINVASVLWAWKQRRAMRRRASRPPADHKAVTESSGTSDRVSMKRLPAAALAAARIPSFRWRIPFVHMTIVELVMTLGYIAGIFIWDFVHSQGLSFSSIQAHAANMATAQFPIIVALAMKNNAIEYLTGISHEKLNLMHRVISRVILIQIWIHGAAIIRAGSIYVFYDTWRWMGLISGISFAILTLLSIKPIRQRFYEFFWITHVIFVIIFLIGAMWHCSADLGYPYHKFIYSCFIIWGQDRLCRYIRYLVLTWSPSRDKRRAHLEVLSDDTLRITVRRSFYLPLFAGRGALAPGAGWKAGQHMFLAFPTLGPLESHPFTIAAFSEPLDAPADAKPNVHEREIMWIVRTRDGLTRRLYDHAAAAGGSCDLYMFMDGPYGAPPDISGFDTCVFIAGGSGVAYTIPRMREILTEAAKGAACARRVVFIWAIRHAAHINWIAHDLRKAVATCPPDVELSILVFVTSRPTLPDTPTKPTLSCAPTLSSLPTLSATPAAPTTPLASPTSPGSPTPTVCGDIATERREASGYSASSTDSGKDSGKDDDLERGSDSTHAGSDYTIKGVDVQIGRPDIHALLKDIITSTKGAVSVDISGPEALVAATRSALSSDWAGPLAVLRGGASVQLNVEDFTM</sequence>
<dbReference type="InterPro" id="IPR039261">
    <property type="entry name" value="FNR_nucleotide-bd"/>
</dbReference>
<dbReference type="SFLD" id="SFLDS00052">
    <property type="entry name" value="Ferric_Reductase_Domain"/>
    <property type="match status" value="1"/>
</dbReference>
<feature type="compositionally biased region" description="Low complexity" evidence="11">
    <location>
        <begin position="1"/>
        <end position="17"/>
    </location>
</feature>
<dbReference type="SFLD" id="SFLDG01168">
    <property type="entry name" value="Ferric_reductase_subgroup_(FRE"/>
    <property type="match status" value="1"/>
</dbReference>
<dbReference type="InterPro" id="IPR013121">
    <property type="entry name" value="Fe_red_NAD-bd_6"/>
</dbReference>
<dbReference type="GO" id="GO:0005886">
    <property type="term" value="C:plasma membrane"/>
    <property type="evidence" value="ECO:0007669"/>
    <property type="project" value="TreeGrafter"/>
</dbReference>
<keyword evidence="6 12" id="KW-1133">Transmembrane helix</keyword>
<evidence type="ECO:0000256" key="12">
    <source>
        <dbReference type="SAM" id="Phobius"/>
    </source>
</evidence>
<feature type="transmembrane region" description="Helical" evidence="12">
    <location>
        <begin position="37"/>
        <end position="60"/>
    </location>
</feature>
<evidence type="ECO:0000256" key="10">
    <source>
        <dbReference type="ARBA" id="ARBA00023180"/>
    </source>
</evidence>
<dbReference type="GO" id="GO:0006879">
    <property type="term" value="P:intracellular iron ion homeostasis"/>
    <property type="evidence" value="ECO:0007669"/>
    <property type="project" value="TreeGrafter"/>
</dbReference>
<dbReference type="OrthoDB" id="4494341at2759"/>
<dbReference type="InterPro" id="IPR013112">
    <property type="entry name" value="FAD-bd_8"/>
</dbReference>
<dbReference type="GO" id="GO:0006826">
    <property type="term" value="P:iron ion transport"/>
    <property type="evidence" value="ECO:0007669"/>
    <property type="project" value="TreeGrafter"/>
</dbReference>
<keyword evidence="4 12" id="KW-0812">Transmembrane</keyword>
<feature type="transmembrane region" description="Helical" evidence="12">
    <location>
        <begin position="114"/>
        <end position="135"/>
    </location>
</feature>
<evidence type="ECO:0000256" key="4">
    <source>
        <dbReference type="ARBA" id="ARBA00022692"/>
    </source>
</evidence>
<keyword evidence="9 12" id="KW-0472">Membrane</keyword>
<dbReference type="GO" id="GO:0015677">
    <property type="term" value="P:copper ion import"/>
    <property type="evidence" value="ECO:0007669"/>
    <property type="project" value="TreeGrafter"/>
</dbReference>
<dbReference type="InterPro" id="IPR017927">
    <property type="entry name" value="FAD-bd_FR_type"/>
</dbReference>
<feature type="compositionally biased region" description="Basic and acidic residues" evidence="11">
    <location>
        <begin position="582"/>
        <end position="597"/>
    </location>
</feature>
<feature type="transmembrane region" description="Helical" evidence="12">
    <location>
        <begin position="194"/>
        <end position="215"/>
    </location>
</feature>
<evidence type="ECO:0000256" key="7">
    <source>
        <dbReference type="ARBA" id="ARBA00023002"/>
    </source>
</evidence>
<evidence type="ECO:0000259" key="13">
    <source>
        <dbReference type="PROSITE" id="PS51384"/>
    </source>
</evidence>
<evidence type="ECO:0000256" key="1">
    <source>
        <dbReference type="ARBA" id="ARBA00004141"/>
    </source>
</evidence>
<feature type="transmembrane region" description="Helical" evidence="12">
    <location>
        <begin position="221"/>
        <end position="238"/>
    </location>
</feature>
<evidence type="ECO:0000313" key="15">
    <source>
        <dbReference type="Proteomes" id="UP000703269"/>
    </source>
</evidence>
<comment type="subcellular location">
    <subcellularLocation>
        <location evidence="1">Membrane</location>
        <topology evidence="1">Multi-pass membrane protein</topology>
    </subcellularLocation>
</comment>
<dbReference type="AlphaFoldDB" id="A0A9P3LC11"/>
<evidence type="ECO:0000256" key="2">
    <source>
        <dbReference type="ARBA" id="ARBA00006278"/>
    </source>
</evidence>
<dbReference type="Pfam" id="PF01794">
    <property type="entry name" value="Ferric_reduct"/>
    <property type="match status" value="1"/>
</dbReference>
<evidence type="ECO:0000256" key="9">
    <source>
        <dbReference type="ARBA" id="ARBA00023136"/>
    </source>
</evidence>
<feature type="transmembrane region" description="Helical" evidence="12">
    <location>
        <begin position="155"/>
        <end position="173"/>
    </location>
</feature>
<dbReference type="PANTHER" id="PTHR32361">
    <property type="entry name" value="FERRIC/CUPRIC REDUCTASE TRANSMEMBRANE COMPONENT"/>
    <property type="match status" value="1"/>
</dbReference>
<dbReference type="CDD" id="cd06186">
    <property type="entry name" value="NOX_Duox_like_FAD_NADP"/>
    <property type="match status" value="1"/>
</dbReference>
<comment type="similarity">
    <text evidence="2">Belongs to the ferric reductase (FRE) family.</text>
</comment>
<dbReference type="Pfam" id="PF08022">
    <property type="entry name" value="FAD_binding_8"/>
    <property type="match status" value="1"/>
</dbReference>
<dbReference type="Proteomes" id="UP000703269">
    <property type="component" value="Unassembled WGS sequence"/>
</dbReference>
<dbReference type="GO" id="GO:0000293">
    <property type="term" value="F:ferric-chelate reductase activity"/>
    <property type="evidence" value="ECO:0007669"/>
    <property type="project" value="UniProtKB-ARBA"/>
</dbReference>
<feature type="domain" description="FAD-binding FR-type" evidence="13">
    <location>
        <begin position="301"/>
        <end position="433"/>
    </location>
</feature>
<dbReference type="PROSITE" id="PS51384">
    <property type="entry name" value="FAD_FR"/>
    <property type="match status" value="1"/>
</dbReference>
<keyword evidence="5" id="KW-0249">Electron transport</keyword>
<evidence type="ECO:0000256" key="5">
    <source>
        <dbReference type="ARBA" id="ARBA00022982"/>
    </source>
</evidence>
<evidence type="ECO:0000256" key="8">
    <source>
        <dbReference type="ARBA" id="ARBA00023065"/>
    </source>
</evidence>
<keyword evidence="8" id="KW-0406">Ion transport</keyword>
<evidence type="ECO:0000313" key="14">
    <source>
        <dbReference type="EMBL" id="GJE89770.1"/>
    </source>
</evidence>
<name>A0A9P3LC11_9APHY</name>
<feature type="region of interest" description="Disordered" evidence="11">
    <location>
        <begin position="69"/>
        <end position="88"/>
    </location>
</feature>
<dbReference type="Gene3D" id="3.40.50.80">
    <property type="entry name" value="Nucleotide-binding domain of ferredoxin-NADP reductase (FNR) module"/>
    <property type="match status" value="1"/>
</dbReference>
<dbReference type="InterPro" id="IPR051410">
    <property type="entry name" value="Ferric/Cupric_Reductase"/>
</dbReference>
<organism evidence="14 15">
    <name type="scientific">Phanerochaete sordida</name>
    <dbReference type="NCBI Taxonomy" id="48140"/>
    <lineage>
        <taxon>Eukaryota</taxon>
        <taxon>Fungi</taxon>
        <taxon>Dikarya</taxon>
        <taxon>Basidiomycota</taxon>
        <taxon>Agaricomycotina</taxon>
        <taxon>Agaricomycetes</taxon>
        <taxon>Polyporales</taxon>
        <taxon>Phanerochaetaceae</taxon>
        <taxon>Phanerochaete</taxon>
    </lineage>
</organism>
<evidence type="ECO:0000256" key="6">
    <source>
        <dbReference type="ARBA" id="ARBA00022989"/>
    </source>
</evidence>
<keyword evidence="15" id="KW-1185">Reference proteome</keyword>
<reference evidence="14 15" key="1">
    <citation type="submission" date="2021-08" db="EMBL/GenBank/DDBJ databases">
        <title>Draft Genome Sequence of Phanerochaete sordida strain YK-624.</title>
        <authorList>
            <person name="Mori T."/>
            <person name="Dohra H."/>
            <person name="Suzuki T."/>
            <person name="Kawagishi H."/>
            <person name="Hirai H."/>
        </authorList>
    </citation>
    <scope>NUCLEOTIDE SEQUENCE [LARGE SCALE GENOMIC DNA]</scope>
    <source>
        <strain evidence="14 15">YK-624</strain>
    </source>
</reference>
<comment type="caution">
    <text evidence="14">The sequence shown here is derived from an EMBL/GenBank/DDBJ whole genome shotgun (WGS) entry which is preliminary data.</text>
</comment>
<protein>
    <submittedName>
        <fullName evidence="14">NADPH oxidase family protein</fullName>
    </submittedName>
</protein>
<keyword evidence="7" id="KW-0560">Oxidoreductase</keyword>
<dbReference type="InterPro" id="IPR013130">
    <property type="entry name" value="Fe3_Rdtase_TM_dom"/>
</dbReference>